<dbReference type="KEGG" id="pic:PICST_30883"/>
<evidence type="ECO:0000313" key="2">
    <source>
        <dbReference type="Proteomes" id="UP000002258"/>
    </source>
</evidence>
<dbReference type="AlphaFoldDB" id="A3LS10"/>
<reference evidence="1 2" key="1">
    <citation type="journal article" date="2007" name="Nat. Biotechnol.">
        <title>Genome sequence of the lignocellulose-bioconverting and xylose-fermenting yeast Pichia stipitis.</title>
        <authorList>
            <person name="Jeffries T.W."/>
            <person name="Grigoriev I.V."/>
            <person name="Grimwood J."/>
            <person name="Laplaza J.M."/>
            <person name="Aerts A."/>
            <person name="Salamov A."/>
            <person name="Schmutz J."/>
            <person name="Lindquist E."/>
            <person name="Dehal P."/>
            <person name="Shapiro H."/>
            <person name="Jin Y.S."/>
            <person name="Passoth V."/>
            <person name="Richardson P.M."/>
        </authorList>
    </citation>
    <scope>NUCLEOTIDE SEQUENCE [LARGE SCALE GENOMIC DNA]</scope>
    <source>
        <strain evidence="2">ATCC 58785 / CBS 6054 / NBRC 10063 / NRRL Y-11545</strain>
    </source>
</reference>
<dbReference type="eggNOG" id="ENOG502RQ4G">
    <property type="taxonomic scope" value="Eukaryota"/>
</dbReference>
<evidence type="ECO:0000313" key="1">
    <source>
        <dbReference type="EMBL" id="ABN65825.1"/>
    </source>
</evidence>
<dbReference type="OrthoDB" id="4081031at2759"/>
<dbReference type="OMA" id="YILEIPV"/>
<dbReference type="Proteomes" id="UP000002258">
    <property type="component" value="Chromosome 3"/>
</dbReference>
<accession>A3LS10</accession>
<protein>
    <submittedName>
        <fullName evidence="1">Uncharacterized protein</fullName>
    </submittedName>
</protein>
<dbReference type="EMBL" id="CP000497">
    <property type="protein sequence ID" value="ABN65825.1"/>
    <property type="molecule type" value="Genomic_DNA"/>
</dbReference>
<dbReference type="GeneID" id="4838237"/>
<keyword evidence="2" id="KW-1185">Reference proteome</keyword>
<proteinExistence type="predicted"/>
<gene>
    <name evidence="1" type="ORF">PICST_30883</name>
</gene>
<organism evidence="1 2">
    <name type="scientific">Scheffersomyces stipitis (strain ATCC 58785 / CBS 6054 / NBRC 10063 / NRRL Y-11545)</name>
    <name type="common">Yeast</name>
    <name type="synonym">Pichia stipitis</name>
    <dbReference type="NCBI Taxonomy" id="322104"/>
    <lineage>
        <taxon>Eukaryota</taxon>
        <taxon>Fungi</taxon>
        <taxon>Dikarya</taxon>
        <taxon>Ascomycota</taxon>
        <taxon>Saccharomycotina</taxon>
        <taxon>Pichiomycetes</taxon>
        <taxon>Debaryomycetaceae</taxon>
        <taxon>Scheffersomyces</taxon>
    </lineage>
</organism>
<dbReference type="RefSeq" id="XP_001383854.1">
    <property type="nucleotide sequence ID" value="XM_001383817.1"/>
</dbReference>
<dbReference type="HOGENOM" id="CLU_086411_0_0_1"/>
<name>A3LS10_PICST</name>
<dbReference type="InParanoid" id="A3LS10"/>
<sequence length="256" mass="27278">MSSDAPKLFHSKLAAHISSYTPVAQILSYLATISIVSYAYKAYVVPAIDVVNTKVLSQAPVSPYLSAVDAKADSLLSTYFDGYIIGLPLKTVSYVDSTYVKPTNDYLIAAHNKYFPETAYSAKASSGSVETFAAVINSIFTSLKTKVSSKSSEISTSLISTYNAELSTTKEGSLIAKNLEASYNTATKTIKTLNDDYIQPLKIQTQGYVAEVTSSTRSKADSLISEAKSTINPALQTISEKTTLLNGSAPVVSASA</sequence>